<keyword evidence="2" id="KW-1185">Reference proteome</keyword>
<name>A0A502HV71_BRELA</name>
<gene>
    <name evidence="1" type="ORF">EEL30_10780</name>
</gene>
<evidence type="ECO:0000313" key="2">
    <source>
        <dbReference type="Proteomes" id="UP000319432"/>
    </source>
</evidence>
<evidence type="ECO:0000313" key="1">
    <source>
        <dbReference type="EMBL" id="QDX92746.1"/>
    </source>
</evidence>
<protein>
    <submittedName>
        <fullName evidence="1">Uncharacterized protein</fullName>
    </submittedName>
</protein>
<dbReference type="Proteomes" id="UP000319432">
    <property type="component" value="Chromosome"/>
</dbReference>
<proteinExistence type="predicted"/>
<accession>A0A502HV71</accession>
<dbReference type="AlphaFoldDB" id="A0A502HV71"/>
<dbReference type="EMBL" id="CP033464">
    <property type="protein sequence ID" value="QDX92746.1"/>
    <property type="molecule type" value="Genomic_DNA"/>
</dbReference>
<sequence>MKTSWKVIWVLLGVFVVYLWIDNLPYPPLPLASMPVERAMAMVKEQPDHLVNIGKEGGYEYYMMEGSQKEAAELLKHKMDKNGYRFVEQQGAGYFFDRNGQKQVVTSNMWTGNYVILKTANPL</sequence>
<reference evidence="1 2" key="1">
    <citation type="submission" date="2018-11" db="EMBL/GenBank/DDBJ databases">
        <title>Phylogenetic determinants of toxin gene distribution in genomes of Brevibacillus laterosporus.</title>
        <authorList>
            <person name="Glare T.R."/>
            <person name="Durrant A."/>
            <person name="Berry C."/>
            <person name="Palma L."/>
            <person name="Ormskirk M."/>
            <person name="Cox M.O."/>
        </authorList>
    </citation>
    <scope>NUCLEOTIDE SEQUENCE [LARGE SCALE GENOMIC DNA]</scope>
    <source>
        <strain evidence="1 2">1821L</strain>
    </source>
</reference>
<organism evidence="1 2">
    <name type="scientific">Brevibacillus laterosporus</name>
    <name type="common">Bacillus laterosporus</name>
    <dbReference type="NCBI Taxonomy" id="1465"/>
    <lineage>
        <taxon>Bacteria</taxon>
        <taxon>Bacillati</taxon>
        <taxon>Bacillota</taxon>
        <taxon>Bacilli</taxon>
        <taxon>Bacillales</taxon>
        <taxon>Paenibacillaceae</taxon>
        <taxon>Brevibacillus</taxon>
    </lineage>
</organism>
<dbReference type="OrthoDB" id="6194834at2"/>